<evidence type="ECO:0000256" key="2">
    <source>
        <dbReference type="ARBA" id="ARBA00022827"/>
    </source>
</evidence>
<protein>
    <submittedName>
        <fullName evidence="4">Na(+)-translocating NADH-quinone reductase subunit F</fullName>
        <ecNumber evidence="4">1.6.5.-</ecNumber>
    </submittedName>
</protein>
<dbReference type="GO" id="GO:0016491">
    <property type="term" value="F:oxidoreductase activity"/>
    <property type="evidence" value="ECO:0007669"/>
    <property type="project" value="UniProtKB-KW"/>
</dbReference>
<name>A0A378VTY1_NEIGO</name>
<feature type="transmembrane region" description="Helical" evidence="3">
    <location>
        <begin position="6"/>
        <end position="24"/>
    </location>
</feature>
<dbReference type="EMBL" id="UGRI01000001">
    <property type="protein sequence ID" value="SUA20299.1"/>
    <property type="molecule type" value="Genomic_DNA"/>
</dbReference>
<keyword evidence="3" id="KW-1133">Transmembrane helix</keyword>
<keyword evidence="3" id="KW-0812">Transmembrane</keyword>
<dbReference type="EC" id="1.6.5.-" evidence="4"/>
<keyword evidence="1" id="KW-0285">Flavoprotein</keyword>
<keyword evidence="2" id="KW-0274">FAD</keyword>
<reference evidence="4" key="1">
    <citation type="submission" date="2018-06" db="EMBL/GenBank/DDBJ databases">
        <authorList>
            <consortium name="Pathogen Informatics"/>
            <person name="Doyle S."/>
        </authorList>
    </citation>
    <scope>NUCLEOTIDE SEQUENCE [LARGE SCALE GENOMIC DNA]</scope>
    <source>
        <strain evidence="4">NCTC11421</strain>
    </source>
</reference>
<proteinExistence type="predicted"/>
<keyword evidence="3" id="KW-0472">Membrane</keyword>
<dbReference type="AlphaFoldDB" id="A0A378VTY1"/>
<dbReference type="PANTHER" id="PTHR43644">
    <property type="entry name" value="NA(+)-TRANSLOCATING NADH-QUINONE REDUCTASE SUBUNIT"/>
    <property type="match status" value="1"/>
</dbReference>
<keyword evidence="4" id="KW-0560">Oxidoreductase</keyword>
<dbReference type="PANTHER" id="PTHR43644:SF1">
    <property type="entry name" value="NAD(P)H-FLAVIN REDUCTASE"/>
    <property type="match status" value="1"/>
</dbReference>
<evidence type="ECO:0000256" key="3">
    <source>
        <dbReference type="SAM" id="Phobius"/>
    </source>
</evidence>
<gene>
    <name evidence="4" type="primary">nqrF_2</name>
    <name evidence="4" type="ORF">NCTC11421_00380</name>
</gene>
<sequence length="43" mass="4735">MEIILGIVMFTVIVLALALMILFAKSKLVSEGDITIKVNDEKN</sequence>
<evidence type="ECO:0000313" key="4">
    <source>
        <dbReference type="EMBL" id="SUA20299.1"/>
    </source>
</evidence>
<organism evidence="4">
    <name type="scientific">Neisseria gonorrhoeae</name>
    <dbReference type="NCBI Taxonomy" id="485"/>
    <lineage>
        <taxon>Bacteria</taxon>
        <taxon>Pseudomonadati</taxon>
        <taxon>Pseudomonadota</taxon>
        <taxon>Betaproteobacteria</taxon>
        <taxon>Neisseriales</taxon>
        <taxon>Neisseriaceae</taxon>
        <taxon>Neisseria</taxon>
    </lineage>
</organism>
<accession>A0A378VTY1</accession>
<evidence type="ECO:0000256" key="1">
    <source>
        <dbReference type="ARBA" id="ARBA00022630"/>
    </source>
</evidence>